<dbReference type="InterPro" id="IPR023809">
    <property type="entry name" value="Thiopep_bacteriocin_synth_dom"/>
</dbReference>
<evidence type="ECO:0000313" key="3">
    <source>
        <dbReference type="EMBL" id="MDJ1132799.1"/>
    </source>
</evidence>
<protein>
    <submittedName>
        <fullName evidence="3">Lantibiotic dehydratase C-terminal domain-containing protein</fullName>
    </submittedName>
</protein>
<dbReference type="Pfam" id="PF14028">
    <property type="entry name" value="Lant_dehydr_C"/>
    <property type="match status" value="1"/>
</dbReference>
<name>A0ABT6ZUQ6_9ACTN</name>
<reference evidence="3 4" key="1">
    <citation type="submission" date="2023-05" db="EMBL/GenBank/DDBJ databases">
        <title>Streptantibioticus silvisoli sp. nov., acidotolerant actinomycetes 1 from pine litter.</title>
        <authorList>
            <person name="Swiecimska M."/>
            <person name="Golinska P."/>
            <person name="Sangal V."/>
            <person name="Wachnowicz B."/>
            <person name="Goodfellow M."/>
        </authorList>
    </citation>
    <scope>NUCLEOTIDE SEQUENCE [LARGE SCALE GENOMIC DNA]</scope>
    <source>
        <strain evidence="3 4">DSM 42109</strain>
    </source>
</reference>
<evidence type="ECO:0000313" key="4">
    <source>
        <dbReference type="Proteomes" id="UP001214441"/>
    </source>
</evidence>
<feature type="region of interest" description="Disordered" evidence="1">
    <location>
        <begin position="287"/>
        <end position="312"/>
    </location>
</feature>
<dbReference type="RefSeq" id="WP_274040153.1">
    <property type="nucleotide sequence ID" value="NZ_JANCPR020000010.1"/>
</dbReference>
<proteinExistence type="predicted"/>
<organism evidence="3 4">
    <name type="scientific">Streptomyces iconiensis</name>
    <dbReference type="NCBI Taxonomy" id="1384038"/>
    <lineage>
        <taxon>Bacteria</taxon>
        <taxon>Bacillati</taxon>
        <taxon>Actinomycetota</taxon>
        <taxon>Actinomycetes</taxon>
        <taxon>Kitasatosporales</taxon>
        <taxon>Streptomycetaceae</taxon>
        <taxon>Streptomyces</taxon>
    </lineage>
</organism>
<gene>
    <name evidence="3" type="ORF">NMN56_012700</name>
</gene>
<comment type="caution">
    <text evidence="3">The sequence shown here is derived from an EMBL/GenBank/DDBJ whole genome shotgun (WGS) entry which is preliminary data.</text>
</comment>
<feature type="domain" description="Thiopeptide-type bacteriocin biosynthesis" evidence="2">
    <location>
        <begin position="10"/>
        <end position="287"/>
    </location>
</feature>
<evidence type="ECO:0000256" key="1">
    <source>
        <dbReference type="SAM" id="MobiDB-lite"/>
    </source>
</evidence>
<evidence type="ECO:0000259" key="2">
    <source>
        <dbReference type="Pfam" id="PF14028"/>
    </source>
</evidence>
<sequence length="312" mass="34174">MADALNGRDWWYARLYPGGLNRLDLAATSVLPALADEALANGADRWFFLQYTDWKGPHLRVRVQGPRAPLDALHRQRGRISSQLRGIQRTKVPERGSLVPLELRPFSGTHTGFEVGVYEPENSKYGGQDGVETAEAVFQESSVLALWGLGFPRHPDRAALALLLLEAAVAALAPWGTGAEVFWQRHLAWWTQDAGSRAGVLRDRLRDLAAEDPHGVGESAARLAADPVVRARTRGWTETLTLCLTRAHEQQNPYSAGHLVFHHAHMMCNRLGILPREEALLGAMAARTEATTRKPSPGAVQQGGNAEPCPAQ</sequence>
<keyword evidence="4" id="KW-1185">Reference proteome</keyword>
<accession>A0ABT6ZUQ6</accession>
<dbReference type="Proteomes" id="UP001214441">
    <property type="component" value="Unassembled WGS sequence"/>
</dbReference>
<dbReference type="EMBL" id="JANCPR020000010">
    <property type="protein sequence ID" value="MDJ1132799.1"/>
    <property type="molecule type" value="Genomic_DNA"/>
</dbReference>